<keyword evidence="1" id="KW-0732">Signal</keyword>
<dbReference type="SUPFAM" id="SSF103247">
    <property type="entry name" value="TT1751-like"/>
    <property type="match status" value="1"/>
</dbReference>
<evidence type="ECO:0000313" key="3">
    <source>
        <dbReference type="EMBL" id="MDD1794501.1"/>
    </source>
</evidence>
<organism evidence="3 4">
    <name type="scientific">Enterovibrio gelatinilyticus</name>
    <dbReference type="NCBI Taxonomy" id="2899819"/>
    <lineage>
        <taxon>Bacteria</taxon>
        <taxon>Pseudomonadati</taxon>
        <taxon>Pseudomonadota</taxon>
        <taxon>Gammaproteobacteria</taxon>
        <taxon>Vibrionales</taxon>
        <taxon>Vibrionaceae</taxon>
        <taxon>Enterovibrio</taxon>
    </lineage>
</organism>
<keyword evidence="4" id="KW-1185">Reference proteome</keyword>
<evidence type="ECO:0000313" key="4">
    <source>
        <dbReference type="Proteomes" id="UP001149400"/>
    </source>
</evidence>
<dbReference type="RefSeq" id="WP_274165327.1">
    <property type="nucleotide sequence ID" value="NZ_JAJUBC010000017.1"/>
</dbReference>
<feature type="domain" description="DUF302" evidence="2">
    <location>
        <begin position="56"/>
        <end position="118"/>
    </location>
</feature>
<reference evidence="3" key="1">
    <citation type="submission" date="2021-12" db="EMBL/GenBank/DDBJ databases">
        <title>Enterovibrio ZSDZ35 sp. nov. and Enterovibrio ZSDZ42 sp. nov., isolated from coastal seawater in Qingdao.</title>
        <authorList>
            <person name="Zhang P."/>
        </authorList>
    </citation>
    <scope>NUCLEOTIDE SEQUENCE</scope>
    <source>
        <strain evidence="3">ZSDZ42</strain>
    </source>
</reference>
<dbReference type="InterPro" id="IPR005180">
    <property type="entry name" value="DUF302"/>
</dbReference>
<dbReference type="InterPro" id="IPR035923">
    <property type="entry name" value="TT1751-like_sf"/>
</dbReference>
<dbReference type="Proteomes" id="UP001149400">
    <property type="component" value="Unassembled WGS sequence"/>
</dbReference>
<sequence>MKLTFRLVTILAAFIAIPSLAKEGMVQIQSQYSVPVTTERLIVAAKARGLKVIGRVNHAEGAQKAGLTLRPTELVIFGNPKVGTPIMECSQSAGIDLPQKALIWEDAKGKVWLGYNSPNYVAQRHRIDNCGLSVKKAEKALVSLAKLATQPSP</sequence>
<evidence type="ECO:0000256" key="1">
    <source>
        <dbReference type="SAM" id="SignalP"/>
    </source>
</evidence>
<dbReference type="Gene3D" id="3.30.310.70">
    <property type="entry name" value="TT1751-like domain"/>
    <property type="match status" value="1"/>
</dbReference>
<protein>
    <submittedName>
        <fullName evidence="3">DUF302 domain-containing protein</fullName>
    </submittedName>
</protein>
<accession>A0ABT5R404</accession>
<gene>
    <name evidence="3" type="ORF">LRP50_15310</name>
</gene>
<dbReference type="Pfam" id="PF03625">
    <property type="entry name" value="DUF302"/>
    <property type="match status" value="1"/>
</dbReference>
<evidence type="ECO:0000259" key="2">
    <source>
        <dbReference type="Pfam" id="PF03625"/>
    </source>
</evidence>
<comment type="caution">
    <text evidence="3">The sequence shown here is derived from an EMBL/GenBank/DDBJ whole genome shotgun (WGS) entry which is preliminary data.</text>
</comment>
<dbReference type="PANTHER" id="PTHR38342:SF2">
    <property type="entry name" value="INNER MEMBRANE OR EXPORTED"/>
    <property type="match status" value="1"/>
</dbReference>
<dbReference type="CDD" id="cd14797">
    <property type="entry name" value="DUF302"/>
    <property type="match status" value="1"/>
</dbReference>
<name>A0ABT5R404_9GAMM</name>
<dbReference type="PANTHER" id="PTHR38342">
    <property type="entry name" value="SLR5037 PROTEIN"/>
    <property type="match status" value="1"/>
</dbReference>
<dbReference type="EMBL" id="JAJUBC010000017">
    <property type="protein sequence ID" value="MDD1794501.1"/>
    <property type="molecule type" value="Genomic_DNA"/>
</dbReference>
<feature type="signal peptide" evidence="1">
    <location>
        <begin position="1"/>
        <end position="21"/>
    </location>
</feature>
<feature type="chain" id="PRO_5045210303" evidence="1">
    <location>
        <begin position="22"/>
        <end position="153"/>
    </location>
</feature>
<proteinExistence type="predicted"/>